<name>A0A9P6TAN7_9BASI</name>
<keyword evidence="2" id="KW-1185">Reference proteome</keyword>
<protein>
    <recommendedName>
        <fullName evidence="3">F-box domain-containing protein</fullName>
    </recommendedName>
</protein>
<comment type="caution">
    <text evidence="1">The sequence shown here is derived from an EMBL/GenBank/DDBJ whole genome shotgun (WGS) entry which is preliminary data.</text>
</comment>
<dbReference type="OrthoDB" id="2504355at2759"/>
<gene>
    <name evidence="1" type="ORF">CROQUDRAFT_95826</name>
</gene>
<dbReference type="Proteomes" id="UP000886653">
    <property type="component" value="Unassembled WGS sequence"/>
</dbReference>
<dbReference type="AlphaFoldDB" id="A0A9P6TAN7"/>
<evidence type="ECO:0000313" key="2">
    <source>
        <dbReference type="Proteomes" id="UP000886653"/>
    </source>
</evidence>
<dbReference type="EMBL" id="MU167310">
    <property type="protein sequence ID" value="KAG0143783.1"/>
    <property type="molecule type" value="Genomic_DNA"/>
</dbReference>
<evidence type="ECO:0000313" key="1">
    <source>
        <dbReference type="EMBL" id="KAG0143783.1"/>
    </source>
</evidence>
<accession>A0A9P6TAN7</accession>
<organism evidence="1 2">
    <name type="scientific">Cronartium quercuum f. sp. fusiforme G11</name>
    <dbReference type="NCBI Taxonomy" id="708437"/>
    <lineage>
        <taxon>Eukaryota</taxon>
        <taxon>Fungi</taxon>
        <taxon>Dikarya</taxon>
        <taxon>Basidiomycota</taxon>
        <taxon>Pucciniomycotina</taxon>
        <taxon>Pucciniomycetes</taxon>
        <taxon>Pucciniales</taxon>
        <taxon>Coleosporiaceae</taxon>
        <taxon>Cronartium</taxon>
    </lineage>
</organism>
<proteinExistence type="predicted"/>
<sequence>MASRSVGSAFGDVPVPPIFRLPDEILDMILRYTEPEFFLMHYPVGCLRRPLYRIEPYWIPRCPNLRSILMVCRKLFEKVEPFVYNVIGFPSSLPPTQAVEIIETFLHPHWFRGLRVRSPKQAEVLVDSQQLTRLVLKLSCHLDILHLDGVAAEVFLHSDFEHALAHLSTLSTLELASQSQTFDITQIVRVISHLPQLKCLFLSLYNFLPLSNDTPSSALILRPLMGTHPPQLVSLFIKLVINQPSQLNGLEAFLNLLTPSLRVLRLQGLLGPGLRAALRPISSSLHALELTKLDATLEGVINTAMDSVQTLVLGATHGFLPYFQWRRRLFKNLSTLVLQYSINLRPATIEPFINPIRLQKLILVDFSDQRADLDPATSPVSEMLEQWCTENSIELIVSVRMPFIETLFKQVVEDLIYGESSPT</sequence>
<reference evidence="1" key="1">
    <citation type="submission" date="2013-11" db="EMBL/GenBank/DDBJ databases">
        <title>Genome sequence of the fusiform rust pathogen reveals effectors for host alternation and coevolution with pine.</title>
        <authorList>
            <consortium name="DOE Joint Genome Institute"/>
            <person name="Smith K."/>
            <person name="Pendleton A."/>
            <person name="Kubisiak T."/>
            <person name="Anderson C."/>
            <person name="Salamov A."/>
            <person name="Aerts A."/>
            <person name="Riley R."/>
            <person name="Clum A."/>
            <person name="Lindquist E."/>
            <person name="Ence D."/>
            <person name="Campbell M."/>
            <person name="Kronenberg Z."/>
            <person name="Feau N."/>
            <person name="Dhillon B."/>
            <person name="Hamelin R."/>
            <person name="Burleigh J."/>
            <person name="Smith J."/>
            <person name="Yandell M."/>
            <person name="Nelson C."/>
            <person name="Grigoriev I."/>
            <person name="Davis J."/>
        </authorList>
    </citation>
    <scope>NUCLEOTIDE SEQUENCE</scope>
    <source>
        <strain evidence="1">G11</strain>
    </source>
</reference>
<evidence type="ECO:0008006" key="3">
    <source>
        <dbReference type="Google" id="ProtNLM"/>
    </source>
</evidence>